<feature type="binding site" evidence="10">
    <location>
        <position position="28"/>
    </location>
    <ligand>
        <name>Mn(2+)</name>
        <dbReference type="ChEBI" id="CHEBI:29035"/>
    </ligand>
</feature>
<evidence type="ECO:0000256" key="4">
    <source>
        <dbReference type="ARBA" id="ARBA00022490"/>
    </source>
</evidence>
<dbReference type="GO" id="GO:0004452">
    <property type="term" value="F:isopentenyl-diphosphate delta-isomerase activity"/>
    <property type="evidence" value="ECO:0007669"/>
    <property type="project" value="UniProtKB-UniRule"/>
</dbReference>
<dbReference type="InterPro" id="IPR000086">
    <property type="entry name" value="NUDIX_hydrolase_dom"/>
</dbReference>
<gene>
    <name evidence="10 13" type="primary">idi</name>
    <name evidence="13" type="ORF">GCM10011498_14710</name>
</gene>
<keyword evidence="4 10" id="KW-0963">Cytoplasm</keyword>
<evidence type="ECO:0000259" key="12">
    <source>
        <dbReference type="PROSITE" id="PS51462"/>
    </source>
</evidence>
<comment type="cofactor">
    <cofactor evidence="10">
        <name>Mn(2+)</name>
        <dbReference type="ChEBI" id="CHEBI:29035"/>
    </cofactor>
    <text evidence="10">Binds 1 Mn(2+) ion per subunit.</text>
</comment>
<dbReference type="CDD" id="cd02885">
    <property type="entry name" value="NUDIX_IPP_Isomerase"/>
    <property type="match status" value="1"/>
</dbReference>
<dbReference type="GO" id="GO:0050992">
    <property type="term" value="P:dimethylallyl diphosphate biosynthetic process"/>
    <property type="evidence" value="ECO:0007669"/>
    <property type="project" value="UniProtKB-UniRule"/>
</dbReference>
<keyword evidence="8 10" id="KW-0414">Isoprene biosynthesis</keyword>
<keyword evidence="9 10" id="KW-0413">Isomerase</keyword>
<evidence type="ECO:0000256" key="5">
    <source>
        <dbReference type="ARBA" id="ARBA00022723"/>
    </source>
</evidence>
<dbReference type="InterPro" id="IPR015797">
    <property type="entry name" value="NUDIX_hydrolase-like_dom_sf"/>
</dbReference>
<feature type="binding site" evidence="10">
    <location>
        <position position="108"/>
    </location>
    <ligand>
        <name>Mn(2+)</name>
        <dbReference type="ChEBI" id="CHEBI:29035"/>
    </ligand>
</feature>
<comment type="function">
    <text evidence="10">Catalyzes the 1,3-allylic rearrangement of the homoallylic substrate isopentenyl (IPP) to its highly electrophilic allylic isomer, dimethylallyl diphosphate (DMAPP).</text>
</comment>
<keyword evidence="5 10" id="KW-0479">Metal-binding</keyword>
<evidence type="ECO:0000256" key="9">
    <source>
        <dbReference type="ARBA" id="ARBA00023235"/>
    </source>
</evidence>
<dbReference type="PIRSF" id="PIRSF018427">
    <property type="entry name" value="Isopntndiph_ism"/>
    <property type="match status" value="1"/>
</dbReference>
<dbReference type="InterPro" id="IPR011876">
    <property type="entry name" value="IsopentenylPP_isomerase_typ1"/>
</dbReference>
<feature type="binding site" evidence="10">
    <location>
        <position position="110"/>
    </location>
    <ligand>
        <name>Mn(2+)</name>
        <dbReference type="ChEBI" id="CHEBI:29035"/>
    </ligand>
</feature>
<keyword evidence="14" id="KW-1185">Reference proteome</keyword>
<evidence type="ECO:0000256" key="3">
    <source>
        <dbReference type="ARBA" id="ARBA00012057"/>
    </source>
</evidence>
<dbReference type="HAMAP" id="MF_00202">
    <property type="entry name" value="Idi"/>
    <property type="match status" value="1"/>
</dbReference>
<comment type="subcellular location">
    <subcellularLocation>
        <location evidence="10">Cytoplasm</location>
    </subcellularLocation>
</comment>
<dbReference type="Pfam" id="PF00293">
    <property type="entry name" value="NUDIX"/>
    <property type="match status" value="1"/>
</dbReference>
<dbReference type="SUPFAM" id="SSF55811">
    <property type="entry name" value="Nudix"/>
    <property type="match status" value="1"/>
</dbReference>
<dbReference type="Proteomes" id="UP000628017">
    <property type="component" value="Unassembled WGS sequence"/>
</dbReference>
<proteinExistence type="inferred from homology"/>
<dbReference type="PROSITE" id="PS51462">
    <property type="entry name" value="NUDIX"/>
    <property type="match status" value="1"/>
</dbReference>
<evidence type="ECO:0000256" key="10">
    <source>
        <dbReference type="HAMAP-Rule" id="MF_00202"/>
    </source>
</evidence>
<evidence type="ECO:0000256" key="7">
    <source>
        <dbReference type="ARBA" id="ARBA00023211"/>
    </source>
</evidence>
<evidence type="ECO:0000313" key="13">
    <source>
        <dbReference type="EMBL" id="GGA15439.1"/>
    </source>
</evidence>
<protein>
    <recommendedName>
        <fullName evidence="3 10">Isopentenyl-diphosphate Delta-isomerase</fullName>
        <shortName evidence="10">IPP isomerase</shortName>
        <ecNumber evidence="3 10">5.3.3.2</ecNumber>
    </recommendedName>
    <alternativeName>
        <fullName evidence="10">IPP:DMAPP isomerase</fullName>
    </alternativeName>
    <alternativeName>
        <fullName evidence="10">Isopentenyl pyrophosphate isomerase</fullName>
    </alternativeName>
</protein>
<accession>A0A916VP55</accession>
<dbReference type="AlphaFoldDB" id="A0A916VP55"/>
<feature type="binding site" evidence="10">
    <location>
        <position position="22"/>
    </location>
    <ligand>
        <name>Mn(2+)</name>
        <dbReference type="ChEBI" id="CHEBI:29035"/>
    </ligand>
</feature>
<dbReference type="GO" id="GO:0008299">
    <property type="term" value="P:isoprenoid biosynthetic process"/>
    <property type="evidence" value="ECO:0007669"/>
    <property type="project" value="UniProtKB-KW"/>
</dbReference>
<dbReference type="PANTHER" id="PTHR10885">
    <property type="entry name" value="ISOPENTENYL-DIPHOSPHATE DELTA-ISOMERASE"/>
    <property type="match status" value="1"/>
</dbReference>
<keyword evidence="7 10" id="KW-0464">Manganese</keyword>
<feature type="binding site" evidence="10">
    <location>
        <position position="82"/>
    </location>
    <ligand>
        <name>Mg(2+)</name>
        <dbReference type="ChEBI" id="CHEBI:18420"/>
    </ligand>
</feature>
<sequence>MTQLIPAWDNGVLTPLDKLDVHRRGLKHPAISVFLLCGDQTLIQQRAAHKYHTPDLWANTVCTHPHWEEPSLTCANRRLGEELGITCGDLQFGQTVEYRADVGGGLIEHEVVDIYTARVEVDIAMVLNPDEVQAVRWIGFDQLAQEIDETPERFTPWLRVYMRDHRDWITAAV</sequence>
<dbReference type="EC" id="5.3.3.2" evidence="3 10"/>
<evidence type="ECO:0000313" key="14">
    <source>
        <dbReference type="Proteomes" id="UP000628017"/>
    </source>
</evidence>
<evidence type="ECO:0000256" key="6">
    <source>
        <dbReference type="ARBA" id="ARBA00022842"/>
    </source>
</evidence>
<dbReference type="RefSeq" id="WP_188672777.1">
    <property type="nucleotide sequence ID" value="NZ_BMKA01000002.1"/>
</dbReference>
<comment type="pathway">
    <text evidence="1 10">Isoprenoid biosynthesis; dimethylallyl diphosphate biosynthesis; dimethylallyl diphosphate from isopentenyl diphosphate: step 1/1.</text>
</comment>
<organism evidence="13 14">
    <name type="scientific">Neptunicoccus cionae</name>
    <dbReference type="NCBI Taxonomy" id="2035344"/>
    <lineage>
        <taxon>Bacteria</taxon>
        <taxon>Pseudomonadati</taxon>
        <taxon>Pseudomonadota</taxon>
        <taxon>Alphaproteobacteria</taxon>
        <taxon>Rhodobacterales</taxon>
        <taxon>Paracoccaceae</taxon>
        <taxon>Neptunicoccus</taxon>
    </lineage>
</organism>
<evidence type="ECO:0000256" key="8">
    <source>
        <dbReference type="ARBA" id="ARBA00023229"/>
    </source>
</evidence>
<reference evidence="13" key="1">
    <citation type="journal article" date="2014" name="Int. J. Syst. Evol. Microbiol.">
        <title>Complete genome sequence of Corynebacterium casei LMG S-19264T (=DSM 44701T), isolated from a smear-ripened cheese.</title>
        <authorList>
            <consortium name="US DOE Joint Genome Institute (JGI-PGF)"/>
            <person name="Walter F."/>
            <person name="Albersmeier A."/>
            <person name="Kalinowski J."/>
            <person name="Ruckert C."/>
        </authorList>
    </citation>
    <scope>NUCLEOTIDE SEQUENCE</scope>
    <source>
        <strain evidence="13">CGMCC 1.15880</strain>
    </source>
</reference>
<dbReference type="GO" id="GO:0005737">
    <property type="term" value="C:cytoplasm"/>
    <property type="evidence" value="ECO:0007669"/>
    <property type="project" value="UniProtKB-SubCell"/>
</dbReference>
<dbReference type="Gene3D" id="3.90.79.10">
    <property type="entry name" value="Nucleoside Triphosphate Pyrophosphohydrolase"/>
    <property type="match status" value="1"/>
</dbReference>
<dbReference type="EMBL" id="BMKA01000002">
    <property type="protein sequence ID" value="GGA15439.1"/>
    <property type="molecule type" value="Genomic_DNA"/>
</dbReference>
<comment type="cofactor">
    <cofactor evidence="10">
        <name>Mg(2+)</name>
        <dbReference type="ChEBI" id="CHEBI:18420"/>
    </cofactor>
    <text evidence="10">Binds 1 Mg(2+) ion per subunit. The magnesium ion binds only when substrate is bound.</text>
</comment>
<keyword evidence="6 10" id="KW-0460">Magnesium</keyword>
<reference evidence="13" key="2">
    <citation type="submission" date="2020-09" db="EMBL/GenBank/DDBJ databases">
        <authorList>
            <person name="Sun Q."/>
            <person name="Zhou Y."/>
        </authorList>
    </citation>
    <scope>NUCLEOTIDE SEQUENCE</scope>
    <source>
        <strain evidence="13">CGMCC 1.15880</strain>
    </source>
</reference>
<comment type="catalytic activity">
    <reaction evidence="10">
        <text>isopentenyl diphosphate = dimethylallyl diphosphate</text>
        <dbReference type="Rhea" id="RHEA:23284"/>
        <dbReference type="ChEBI" id="CHEBI:57623"/>
        <dbReference type="ChEBI" id="CHEBI:128769"/>
        <dbReference type="EC" id="5.3.3.2"/>
    </reaction>
</comment>
<comment type="similarity">
    <text evidence="2 10">Belongs to the IPP isomerase type 1 family.</text>
</comment>
<comment type="caution">
    <text evidence="13">The sequence shown here is derived from an EMBL/GenBank/DDBJ whole genome shotgun (WGS) entry which is preliminary data.</text>
</comment>
<dbReference type="InterPro" id="IPR056375">
    <property type="entry name" value="Idi_bact"/>
</dbReference>
<feature type="active site" evidence="10 11">
    <location>
        <position position="62"/>
    </location>
</feature>
<name>A0A916VP55_9RHOB</name>
<dbReference type="GO" id="GO:0046872">
    <property type="term" value="F:metal ion binding"/>
    <property type="evidence" value="ECO:0007669"/>
    <property type="project" value="UniProtKB-KW"/>
</dbReference>
<evidence type="ECO:0000256" key="11">
    <source>
        <dbReference type="PIRSR" id="PIRSR018427-1"/>
    </source>
</evidence>
<evidence type="ECO:0000256" key="1">
    <source>
        <dbReference type="ARBA" id="ARBA00004826"/>
    </source>
</evidence>
<feature type="active site" evidence="10 11">
    <location>
        <position position="110"/>
    </location>
</feature>
<dbReference type="PANTHER" id="PTHR10885:SF0">
    <property type="entry name" value="ISOPENTENYL-DIPHOSPHATE DELTA-ISOMERASE"/>
    <property type="match status" value="1"/>
</dbReference>
<evidence type="ECO:0000256" key="2">
    <source>
        <dbReference type="ARBA" id="ARBA00007579"/>
    </source>
</evidence>
<feature type="domain" description="Nudix hydrolase" evidence="12">
    <location>
        <begin position="26"/>
        <end position="160"/>
    </location>
</feature>
<feature type="binding site" evidence="10">
    <location>
        <position position="64"/>
    </location>
    <ligand>
        <name>Mn(2+)</name>
        <dbReference type="ChEBI" id="CHEBI:29035"/>
    </ligand>
</feature>